<dbReference type="RefSeq" id="WP_308914487.1">
    <property type="nucleotide sequence ID" value="NZ_JAVGVR010000002.1"/>
</dbReference>
<keyword evidence="3" id="KW-1185">Reference proteome</keyword>
<name>A0AA90TWP5_9BACI</name>
<gene>
    <name evidence="2" type="ORF">RCG21_32165</name>
</gene>
<evidence type="ECO:0000256" key="1">
    <source>
        <dbReference type="SAM" id="Phobius"/>
    </source>
</evidence>
<organism evidence="2 3">
    <name type="scientific">Bacillus salipaludis</name>
    <dbReference type="NCBI Taxonomy" id="2547811"/>
    <lineage>
        <taxon>Bacteria</taxon>
        <taxon>Bacillati</taxon>
        <taxon>Bacillota</taxon>
        <taxon>Bacilli</taxon>
        <taxon>Bacillales</taxon>
        <taxon>Bacillaceae</taxon>
        <taxon>Bacillus</taxon>
    </lineage>
</organism>
<feature type="transmembrane region" description="Helical" evidence="1">
    <location>
        <begin position="69"/>
        <end position="90"/>
    </location>
</feature>
<feature type="transmembrane region" description="Helical" evidence="1">
    <location>
        <begin position="12"/>
        <end position="30"/>
    </location>
</feature>
<keyword evidence="1" id="KW-1133">Transmembrane helix</keyword>
<comment type="caution">
    <text evidence="2">The sequence shown here is derived from an EMBL/GenBank/DDBJ whole genome shotgun (WGS) entry which is preliminary data.</text>
</comment>
<accession>A0AA90TWP5</accession>
<dbReference type="AlphaFoldDB" id="A0AA90TWP5"/>
<protein>
    <submittedName>
        <fullName evidence="2">Uncharacterized protein</fullName>
    </submittedName>
</protein>
<dbReference type="EMBL" id="JAVGVR010000002">
    <property type="protein sequence ID" value="MDQ6600855.1"/>
    <property type="molecule type" value="Genomic_DNA"/>
</dbReference>
<evidence type="ECO:0000313" key="3">
    <source>
        <dbReference type="Proteomes" id="UP001178888"/>
    </source>
</evidence>
<sequence>MKPYLIISQILYVLSLIPWFVIWGLSFMSFDNGMNVANVSFVLAISLYPVVVITGSILSWVFRVKKRRFAVLINLLPMLWIIVFFSFMVLNN</sequence>
<keyword evidence="1" id="KW-0812">Transmembrane</keyword>
<dbReference type="Proteomes" id="UP001178888">
    <property type="component" value="Unassembled WGS sequence"/>
</dbReference>
<evidence type="ECO:0000313" key="2">
    <source>
        <dbReference type="EMBL" id="MDQ6600855.1"/>
    </source>
</evidence>
<reference evidence="2" key="1">
    <citation type="submission" date="2023-08" db="EMBL/GenBank/DDBJ databases">
        <title>Nitrogen cycling bacteria in agricultural field soils.</title>
        <authorList>
            <person name="Jang J."/>
        </authorList>
    </citation>
    <scope>NUCLEOTIDE SEQUENCE</scope>
    <source>
        <strain evidence="2">PS3-36</strain>
    </source>
</reference>
<keyword evidence="1" id="KW-0472">Membrane</keyword>
<feature type="transmembrane region" description="Helical" evidence="1">
    <location>
        <begin position="36"/>
        <end position="62"/>
    </location>
</feature>
<proteinExistence type="predicted"/>